<evidence type="ECO:0000313" key="2">
    <source>
        <dbReference type="Proteomes" id="UP001157502"/>
    </source>
</evidence>
<comment type="caution">
    <text evidence="1">The sequence shown here is derived from an EMBL/GenBank/DDBJ whole genome shotgun (WGS) entry which is preliminary data.</text>
</comment>
<keyword evidence="2" id="KW-1185">Reference proteome</keyword>
<dbReference type="Proteomes" id="UP001157502">
    <property type="component" value="Chromosome 15"/>
</dbReference>
<gene>
    <name evidence="1" type="ORF">DPEC_G00183650</name>
</gene>
<sequence length="304" mass="34666">MSVFAVSTLRNLPMVHPVYKLLISHFRYTLQINIMARESLISETGAITLNAGIGGPGMMEFMKKSMAELTYSYTARHHCTRPGHCPQLLPQRRRTQPLEHHPQSVIDHYYTDDKEVENDSELQSWIGDIFDNGFHSKASTGIPNIFHLKAELVKFLTMTIFTVSVQHAAVNNGQFDFVGWMPNSPLALQLPPPTTKGQSDEETMLQTFPAINTTCYGVATVYLLSKQSTDTVFWMGQQRPDNKWEVLLGDYPEQHFSEKFPLQKINECKQELKNLSAEIHFRNVELELPYTYLDPEKIEACVAL</sequence>
<evidence type="ECO:0000313" key="1">
    <source>
        <dbReference type="EMBL" id="KAJ8000757.1"/>
    </source>
</evidence>
<name>A0ACC2GB04_DALPE</name>
<reference evidence="1" key="1">
    <citation type="submission" date="2021-05" db="EMBL/GenBank/DDBJ databases">
        <authorList>
            <person name="Pan Q."/>
            <person name="Jouanno E."/>
            <person name="Zahm M."/>
            <person name="Klopp C."/>
            <person name="Cabau C."/>
            <person name="Louis A."/>
            <person name="Berthelot C."/>
            <person name="Parey E."/>
            <person name="Roest Crollius H."/>
            <person name="Montfort J."/>
            <person name="Robinson-Rechavi M."/>
            <person name="Bouchez O."/>
            <person name="Lampietro C."/>
            <person name="Lopez Roques C."/>
            <person name="Donnadieu C."/>
            <person name="Postlethwait J."/>
            <person name="Bobe J."/>
            <person name="Dillon D."/>
            <person name="Chandos A."/>
            <person name="von Hippel F."/>
            <person name="Guiguen Y."/>
        </authorList>
    </citation>
    <scope>NUCLEOTIDE SEQUENCE</scope>
    <source>
        <strain evidence="1">YG-Jan2019</strain>
    </source>
</reference>
<proteinExistence type="predicted"/>
<dbReference type="EMBL" id="CM055742">
    <property type="protein sequence ID" value="KAJ8000757.1"/>
    <property type="molecule type" value="Genomic_DNA"/>
</dbReference>
<protein>
    <submittedName>
        <fullName evidence="1">Uncharacterized protein</fullName>
    </submittedName>
</protein>
<accession>A0ACC2GB04</accession>
<organism evidence="1 2">
    <name type="scientific">Dallia pectoralis</name>
    <name type="common">Alaska blackfish</name>
    <dbReference type="NCBI Taxonomy" id="75939"/>
    <lineage>
        <taxon>Eukaryota</taxon>
        <taxon>Metazoa</taxon>
        <taxon>Chordata</taxon>
        <taxon>Craniata</taxon>
        <taxon>Vertebrata</taxon>
        <taxon>Euteleostomi</taxon>
        <taxon>Actinopterygii</taxon>
        <taxon>Neopterygii</taxon>
        <taxon>Teleostei</taxon>
        <taxon>Protacanthopterygii</taxon>
        <taxon>Esociformes</taxon>
        <taxon>Umbridae</taxon>
        <taxon>Dallia</taxon>
    </lineage>
</organism>